<dbReference type="SUPFAM" id="SSF55785">
    <property type="entry name" value="PYP-like sensor domain (PAS domain)"/>
    <property type="match status" value="1"/>
</dbReference>
<dbReference type="NCBIfam" id="TIGR00254">
    <property type="entry name" value="GGDEF"/>
    <property type="match status" value="1"/>
</dbReference>
<dbReference type="Gene3D" id="3.30.70.270">
    <property type="match status" value="1"/>
</dbReference>
<dbReference type="PROSITE" id="PS50887">
    <property type="entry name" value="GGDEF"/>
    <property type="match status" value="1"/>
</dbReference>
<accession>A0ABQ4QI80</accession>
<dbReference type="InterPro" id="IPR052155">
    <property type="entry name" value="Biofilm_reg_signaling"/>
</dbReference>
<feature type="domain" description="GGDEF" evidence="2">
    <location>
        <begin position="348"/>
        <end position="483"/>
    </location>
</feature>
<dbReference type="PANTHER" id="PTHR44757:SF2">
    <property type="entry name" value="BIOFILM ARCHITECTURE MAINTENANCE PROTEIN MBAA"/>
    <property type="match status" value="1"/>
</dbReference>
<dbReference type="InterPro" id="IPR029016">
    <property type="entry name" value="GAF-like_dom_sf"/>
</dbReference>
<dbReference type="SUPFAM" id="SSF55781">
    <property type="entry name" value="GAF domain-like"/>
    <property type="match status" value="1"/>
</dbReference>
<dbReference type="InterPro" id="IPR003018">
    <property type="entry name" value="GAF"/>
</dbReference>
<protein>
    <recommendedName>
        <fullName evidence="2">GGDEF domain-containing protein</fullName>
    </recommendedName>
</protein>
<dbReference type="InterPro" id="IPR043128">
    <property type="entry name" value="Rev_trsase/Diguanyl_cyclase"/>
</dbReference>
<sequence length="489" mass="54305">MGFRGLMSDTQREALRQQALAEIDLLDTPPEREFDALAKLAQRMLGTGMSSITLVAPERQWFKARCGPLAAETQRAQAFCPIVFETEAPLIVADTTLDPRFATSLFVTRAPHIRYYAGVPVRVRRPDGERVTVGTLCVLDEQPRAPTPADLDILTELACVAEALIEARTLAVRAAEVADEHRMAVERLERERRQFKRAERMADMGSYRYDIEKRSLSWSDGVFAIHELPVGGAEPDGDVMEAFPEPDRTAFRAAVMRTLDTGEPFELEADLVTAKGNIRRVRCSCEIELAKGKPAALIGLIQNITERHGLETRLRHQARTDDLTQLANRAEFHRVLDARLHEARAADGDVGVLLIDLDGFKGVNDALGHAAGDAVLRRVAERLRKAGYERYFPARLGGDEFAVVVPQNLARTDLDRMVRRLLHDLEIVVDGQGHIARVTGTVGIAWSSEASHDRDAVLRHADAALYAAKRTRKGTAQTYRVKPDSRQVA</sequence>
<dbReference type="SUPFAM" id="SSF55073">
    <property type="entry name" value="Nucleotide cyclase"/>
    <property type="match status" value="1"/>
</dbReference>
<dbReference type="SMART" id="SM00065">
    <property type="entry name" value="GAF"/>
    <property type="match status" value="1"/>
</dbReference>
<comment type="caution">
    <text evidence="3">The sequence shown here is derived from an EMBL/GenBank/DDBJ whole genome shotgun (WGS) entry which is preliminary data.</text>
</comment>
<evidence type="ECO:0000313" key="4">
    <source>
        <dbReference type="Proteomes" id="UP001055117"/>
    </source>
</evidence>
<dbReference type="Pfam" id="PF01590">
    <property type="entry name" value="GAF"/>
    <property type="match status" value="1"/>
</dbReference>
<dbReference type="Pfam" id="PF00990">
    <property type="entry name" value="GGDEF"/>
    <property type="match status" value="1"/>
</dbReference>
<evidence type="ECO:0000256" key="1">
    <source>
        <dbReference type="SAM" id="Coils"/>
    </source>
</evidence>
<dbReference type="InterPro" id="IPR000160">
    <property type="entry name" value="GGDEF_dom"/>
</dbReference>
<keyword evidence="4" id="KW-1185">Reference proteome</keyword>
<feature type="coiled-coil region" evidence="1">
    <location>
        <begin position="171"/>
        <end position="201"/>
    </location>
</feature>
<dbReference type="Gene3D" id="3.30.450.20">
    <property type="entry name" value="PAS domain"/>
    <property type="match status" value="1"/>
</dbReference>
<dbReference type="InterPro" id="IPR035965">
    <property type="entry name" value="PAS-like_dom_sf"/>
</dbReference>
<keyword evidence="1" id="KW-0175">Coiled coil</keyword>
<evidence type="ECO:0000313" key="3">
    <source>
        <dbReference type="EMBL" id="GJD44937.1"/>
    </source>
</evidence>
<proteinExistence type="predicted"/>
<dbReference type="SMART" id="SM00267">
    <property type="entry name" value="GGDEF"/>
    <property type="match status" value="1"/>
</dbReference>
<dbReference type="PANTHER" id="PTHR44757">
    <property type="entry name" value="DIGUANYLATE CYCLASE DGCP"/>
    <property type="match status" value="1"/>
</dbReference>
<dbReference type="CDD" id="cd01949">
    <property type="entry name" value="GGDEF"/>
    <property type="match status" value="1"/>
</dbReference>
<dbReference type="Proteomes" id="UP001055117">
    <property type="component" value="Unassembled WGS sequence"/>
</dbReference>
<gene>
    <name evidence="3" type="ORF">AFCDBAGC_2806</name>
</gene>
<evidence type="ECO:0000259" key="2">
    <source>
        <dbReference type="PROSITE" id="PS50887"/>
    </source>
</evidence>
<dbReference type="InterPro" id="IPR029787">
    <property type="entry name" value="Nucleotide_cyclase"/>
</dbReference>
<reference evidence="3 4" key="1">
    <citation type="journal article" date="2021" name="Front. Microbiol.">
        <title>Comprehensive Comparative Genomics and Phenotyping of Methylobacterium Species.</title>
        <authorList>
            <person name="Alessa O."/>
            <person name="Ogura Y."/>
            <person name="Fujitani Y."/>
            <person name="Takami H."/>
            <person name="Hayashi T."/>
            <person name="Sahin N."/>
            <person name="Tani A."/>
        </authorList>
    </citation>
    <scope>NUCLEOTIDE SEQUENCE [LARGE SCALE GENOMIC DNA]</scope>
    <source>
        <strain evidence="3 4">DSM 23679</strain>
    </source>
</reference>
<organism evidence="3 4">
    <name type="scientific">Methylobacterium cerastii</name>
    <dbReference type="NCBI Taxonomy" id="932741"/>
    <lineage>
        <taxon>Bacteria</taxon>
        <taxon>Pseudomonadati</taxon>
        <taxon>Pseudomonadota</taxon>
        <taxon>Alphaproteobacteria</taxon>
        <taxon>Hyphomicrobiales</taxon>
        <taxon>Methylobacteriaceae</taxon>
        <taxon>Methylobacterium</taxon>
    </lineage>
</organism>
<dbReference type="Gene3D" id="3.30.450.40">
    <property type="match status" value="1"/>
</dbReference>
<name>A0ABQ4QI80_9HYPH</name>
<dbReference type="EMBL" id="BPQG01000044">
    <property type="protein sequence ID" value="GJD44937.1"/>
    <property type="molecule type" value="Genomic_DNA"/>
</dbReference>